<name>A0A8S5QWZ5_9CAUD</name>
<sequence length="57" mass="6621">MKNYIGVKIVKAEPMEKDGKAGYKVRYKDGYESWSPKKQFEEAYRELGDAVDFINAK</sequence>
<accession>A0A8S5QWZ5</accession>
<proteinExistence type="predicted"/>
<reference evidence="1" key="1">
    <citation type="journal article" date="2021" name="Proc. Natl. Acad. Sci. U.S.A.">
        <title>A Catalog of Tens of Thousands of Viruses from Human Metagenomes Reveals Hidden Associations with Chronic Diseases.</title>
        <authorList>
            <person name="Tisza M.J."/>
            <person name="Buck C.B."/>
        </authorList>
    </citation>
    <scope>NUCLEOTIDE SEQUENCE</scope>
    <source>
        <strain evidence="1">CtyWv1</strain>
    </source>
</reference>
<dbReference type="EMBL" id="BK015755">
    <property type="protein sequence ID" value="DAE23576.1"/>
    <property type="molecule type" value="Genomic_DNA"/>
</dbReference>
<organism evidence="1">
    <name type="scientific">Myoviridae sp. ctyWv1</name>
    <dbReference type="NCBI Taxonomy" id="2826718"/>
    <lineage>
        <taxon>Viruses</taxon>
        <taxon>Duplodnaviria</taxon>
        <taxon>Heunggongvirae</taxon>
        <taxon>Uroviricota</taxon>
        <taxon>Caudoviricetes</taxon>
    </lineage>
</organism>
<protein>
    <submittedName>
        <fullName evidence="1">Dec protein, OB-Fold, Decoration, VIRAL PROTEIN</fullName>
    </submittedName>
</protein>
<evidence type="ECO:0000313" key="1">
    <source>
        <dbReference type="EMBL" id="DAE23576.1"/>
    </source>
</evidence>